<keyword evidence="4" id="KW-0813">Transport</keyword>
<gene>
    <name evidence="9" type="ORF">HU200_031110</name>
</gene>
<dbReference type="InterPro" id="IPR013713">
    <property type="entry name" value="XPO2_central"/>
</dbReference>
<feature type="domain" description="Importin N-terminal" evidence="8">
    <location>
        <begin position="41"/>
        <end position="118"/>
    </location>
</feature>
<dbReference type="SMART" id="SM00913">
    <property type="entry name" value="IBN_N"/>
    <property type="match status" value="1"/>
</dbReference>
<organism evidence="9 10">
    <name type="scientific">Digitaria exilis</name>
    <dbReference type="NCBI Taxonomy" id="1010633"/>
    <lineage>
        <taxon>Eukaryota</taxon>
        <taxon>Viridiplantae</taxon>
        <taxon>Streptophyta</taxon>
        <taxon>Embryophyta</taxon>
        <taxon>Tracheophyta</taxon>
        <taxon>Spermatophyta</taxon>
        <taxon>Magnoliopsida</taxon>
        <taxon>Liliopsida</taxon>
        <taxon>Poales</taxon>
        <taxon>Poaceae</taxon>
        <taxon>PACMAD clade</taxon>
        <taxon>Panicoideae</taxon>
        <taxon>Panicodae</taxon>
        <taxon>Paniceae</taxon>
        <taxon>Anthephorinae</taxon>
        <taxon>Digitaria</taxon>
    </lineage>
</organism>
<evidence type="ECO:0000256" key="2">
    <source>
        <dbReference type="ARBA" id="ARBA00004496"/>
    </source>
</evidence>
<keyword evidence="6" id="KW-0653">Protein transport</keyword>
<dbReference type="GO" id="GO:0005829">
    <property type="term" value="C:cytosol"/>
    <property type="evidence" value="ECO:0007669"/>
    <property type="project" value="TreeGrafter"/>
</dbReference>
<dbReference type="GO" id="GO:0006611">
    <property type="term" value="P:protein export from nucleus"/>
    <property type="evidence" value="ECO:0007669"/>
    <property type="project" value="TreeGrafter"/>
</dbReference>
<dbReference type="Pfam" id="PF08506">
    <property type="entry name" value="Cse1"/>
    <property type="match status" value="1"/>
</dbReference>
<dbReference type="AlphaFoldDB" id="A0A835C1I1"/>
<dbReference type="PANTHER" id="PTHR10997">
    <property type="entry name" value="IMPORTIN-7, 8, 11"/>
    <property type="match status" value="1"/>
</dbReference>
<evidence type="ECO:0000256" key="1">
    <source>
        <dbReference type="ARBA" id="ARBA00004123"/>
    </source>
</evidence>
<dbReference type="GO" id="GO:0005049">
    <property type="term" value="F:nuclear export signal receptor activity"/>
    <property type="evidence" value="ECO:0007669"/>
    <property type="project" value="TreeGrafter"/>
</dbReference>
<evidence type="ECO:0000256" key="6">
    <source>
        <dbReference type="ARBA" id="ARBA00022927"/>
    </source>
</evidence>
<evidence type="ECO:0000313" key="9">
    <source>
        <dbReference type="EMBL" id="KAF8704870.1"/>
    </source>
</evidence>
<dbReference type="PANTHER" id="PTHR10997:SF8">
    <property type="entry name" value="EXPORTIN-2"/>
    <property type="match status" value="1"/>
</dbReference>
<evidence type="ECO:0000256" key="4">
    <source>
        <dbReference type="ARBA" id="ARBA00022448"/>
    </source>
</evidence>
<dbReference type="EMBL" id="JACEFO010001770">
    <property type="protein sequence ID" value="KAF8704870.1"/>
    <property type="molecule type" value="Genomic_DNA"/>
</dbReference>
<dbReference type="GO" id="GO:0031267">
    <property type="term" value="F:small GTPase binding"/>
    <property type="evidence" value="ECO:0007669"/>
    <property type="project" value="InterPro"/>
</dbReference>
<dbReference type="Proteomes" id="UP000636709">
    <property type="component" value="Unassembled WGS sequence"/>
</dbReference>
<evidence type="ECO:0000313" key="10">
    <source>
        <dbReference type="Proteomes" id="UP000636709"/>
    </source>
</evidence>
<keyword evidence="7" id="KW-0539">Nucleus</keyword>
<keyword evidence="10" id="KW-1185">Reference proteome</keyword>
<proteinExistence type="inferred from homology"/>
<dbReference type="InterPro" id="IPR001494">
    <property type="entry name" value="Importin-beta_N"/>
</dbReference>
<dbReference type="GO" id="GO:0005635">
    <property type="term" value="C:nuclear envelope"/>
    <property type="evidence" value="ECO:0007669"/>
    <property type="project" value="TreeGrafter"/>
</dbReference>
<comment type="similarity">
    <text evidence="3">Belongs to the XPO2/CSE1 family.</text>
</comment>
<dbReference type="Pfam" id="PF03378">
    <property type="entry name" value="CAS_CSE1"/>
    <property type="match status" value="1"/>
</dbReference>
<dbReference type="InterPro" id="IPR005043">
    <property type="entry name" value="XPO2_C"/>
</dbReference>
<comment type="caution">
    <text evidence="9">The sequence shown here is derived from an EMBL/GenBank/DDBJ whole genome shotgun (WGS) entry which is preliminary data.</text>
</comment>
<dbReference type="Gene3D" id="1.25.10.10">
    <property type="entry name" value="Leucine-rich Repeat Variant"/>
    <property type="match status" value="2"/>
</dbReference>
<dbReference type="InterPro" id="IPR016024">
    <property type="entry name" value="ARM-type_fold"/>
</dbReference>
<reference evidence="9" key="1">
    <citation type="submission" date="2020-07" db="EMBL/GenBank/DDBJ databases">
        <title>Genome sequence and genetic diversity analysis of an under-domesticated orphan crop, white fonio (Digitaria exilis).</title>
        <authorList>
            <person name="Bennetzen J.L."/>
            <person name="Chen S."/>
            <person name="Ma X."/>
            <person name="Wang X."/>
            <person name="Yssel A.E.J."/>
            <person name="Chaluvadi S.R."/>
            <person name="Johnson M."/>
            <person name="Gangashetty P."/>
            <person name="Hamidou F."/>
            <person name="Sanogo M.D."/>
            <person name="Zwaenepoel A."/>
            <person name="Wallace J."/>
            <person name="Van De Peer Y."/>
            <person name="Van Deynze A."/>
        </authorList>
    </citation>
    <scope>NUCLEOTIDE SEQUENCE</scope>
    <source>
        <tissue evidence="9">Leaves</tissue>
    </source>
</reference>
<dbReference type="PROSITE" id="PS00028">
    <property type="entry name" value="ZINC_FINGER_C2H2_1"/>
    <property type="match status" value="1"/>
</dbReference>
<name>A0A835C1I1_9POAL</name>
<sequence length="832" mass="92674">MASTREEVGAGPMAPADGLHVLADLLEETTLSHDATVRRAAEQKLSESIAWPDYASGLLSIISSQSPKFDKARLAASVHFKDLLRLRWPKPSPTADHRPLPSFECSFIKERILDLLLAARPGSLFSRFRDCSGDQNDDDDLHYCVVEFAATLMRVTEFAFQRLQGATAVANPLELSPLFKCLLNCCQLFKSLNSIRLHAQFHSEIPNWTKGYLDGFVTAVWGLLIKQTALLSHEQLAITEMRFLTTVSKGAQHVLLASPETMGQICDNVIMPNLRLRDEDEKLFISNSIGFIGRDSEGSSADTLRWAAFCLLHGILTNYGEQVAPLVSAHIQKVAAYAADPVNNWKEKDAAIYLVIALMQKPGATAGWTPMVNVGDFFASVVVPELQAYDWQSVPILKATVLRFLNEFRDQIPKATVLSLLPSVVRFLTHESNVVRSYAAVFIESQLIIMDEVLVNTATRSDCFAAVDPFAPPIIQNLSTALSFCDSYENPYLMKCLMRVLKVANIDDNNVVCAINNRLVAILEDMCNKPKNSEFNNYLFEALTAGIGRLDGPVTPVGFLSVLEKIFLQDISVFVPHLCKLCGQLVSSSKLVEQDHKKMLDILLMNDIWDRPHNVSACLCLLQTLLPKVSIEYDNLRSIIAKFHKLLVRISTEETGFCILFMLIEHVAQDLMKPFIEIIWVVLFGRLEALLQSRWAARFGNSLLVAMSLFIVKHGYNAFESSIGVIEAKGNAFTVFIKLFWIPNLALTKGGRDAKLTAVASIEMLLRSKRKYLSSIDMWGRSFSGDANVDDPQRKLICRWHGVSPLAVWKKSLLDDGPMAGPDVHIRSRQGG</sequence>
<evidence type="ECO:0000259" key="8">
    <source>
        <dbReference type="PROSITE" id="PS50166"/>
    </source>
</evidence>
<comment type="subcellular location">
    <subcellularLocation>
        <location evidence="2">Cytoplasm</location>
    </subcellularLocation>
    <subcellularLocation>
        <location evidence="1">Nucleus</location>
    </subcellularLocation>
</comment>
<accession>A0A835C1I1</accession>
<dbReference type="SUPFAM" id="SSF48371">
    <property type="entry name" value="ARM repeat"/>
    <property type="match status" value="1"/>
</dbReference>
<dbReference type="InterPro" id="IPR013087">
    <property type="entry name" value="Znf_C2H2_type"/>
</dbReference>
<evidence type="ECO:0000256" key="5">
    <source>
        <dbReference type="ARBA" id="ARBA00022490"/>
    </source>
</evidence>
<keyword evidence="5" id="KW-0963">Cytoplasm</keyword>
<evidence type="ECO:0000256" key="7">
    <source>
        <dbReference type="ARBA" id="ARBA00023242"/>
    </source>
</evidence>
<dbReference type="GO" id="GO:0006606">
    <property type="term" value="P:protein import into nucleus"/>
    <property type="evidence" value="ECO:0007669"/>
    <property type="project" value="TreeGrafter"/>
</dbReference>
<dbReference type="InterPro" id="IPR011989">
    <property type="entry name" value="ARM-like"/>
</dbReference>
<evidence type="ECO:0000256" key="3">
    <source>
        <dbReference type="ARBA" id="ARBA00008669"/>
    </source>
</evidence>
<protein>
    <recommendedName>
        <fullName evidence="8">Importin N-terminal domain-containing protein</fullName>
    </recommendedName>
</protein>
<dbReference type="PROSITE" id="PS50166">
    <property type="entry name" value="IMPORTIN_B_NT"/>
    <property type="match status" value="1"/>
</dbReference>
<dbReference type="OrthoDB" id="3268246at2759"/>
<dbReference type="Pfam" id="PF03810">
    <property type="entry name" value="IBN_N"/>
    <property type="match status" value="1"/>
</dbReference>